<evidence type="ECO:0000256" key="2">
    <source>
        <dbReference type="ARBA" id="ARBA00022801"/>
    </source>
</evidence>
<sequence length="195" mass="21187">MINSASFQSLPDILAMDLKVVFCGINPGARAAAAGHHFVGRGNRFWRVLHLAGFTSQELRPENDRAILKYCCGLTTAVERPTARAAELSSNEFVAGSVKLAQKIERYAPRYIAFLGKAAYSAISHQRKVAWGPQPGVFGAAAVWVLPNPSGLNRGFSLDDLVRAYRQLYLAACCAMPGDRQPKPLLPLAQHLPGK</sequence>
<dbReference type="GO" id="GO:0008263">
    <property type="term" value="F:pyrimidine-specific mismatch base pair DNA N-glycosylase activity"/>
    <property type="evidence" value="ECO:0007669"/>
    <property type="project" value="TreeGrafter"/>
</dbReference>
<dbReference type="Pfam" id="PF03167">
    <property type="entry name" value="UDG"/>
    <property type="match status" value="1"/>
</dbReference>
<evidence type="ECO:0000256" key="3">
    <source>
        <dbReference type="ARBA" id="ARBA00023204"/>
    </source>
</evidence>
<dbReference type="Proteomes" id="UP000184226">
    <property type="component" value="Unassembled WGS sequence"/>
</dbReference>
<keyword evidence="6" id="KW-1185">Reference proteome</keyword>
<organism evidence="5 6">
    <name type="scientific">Pollutimonas bauzanensis</name>
    <dbReference type="NCBI Taxonomy" id="658167"/>
    <lineage>
        <taxon>Bacteria</taxon>
        <taxon>Pseudomonadati</taxon>
        <taxon>Pseudomonadota</taxon>
        <taxon>Betaproteobacteria</taxon>
        <taxon>Burkholderiales</taxon>
        <taxon>Alcaligenaceae</taxon>
        <taxon>Pollutimonas</taxon>
    </lineage>
</organism>
<dbReference type="InterPro" id="IPR015637">
    <property type="entry name" value="MUG/TDG"/>
</dbReference>
<dbReference type="SUPFAM" id="SSF52141">
    <property type="entry name" value="Uracil-DNA glycosylase-like"/>
    <property type="match status" value="1"/>
</dbReference>
<dbReference type="InterPro" id="IPR036895">
    <property type="entry name" value="Uracil-DNA_glycosylase-like_sf"/>
</dbReference>
<dbReference type="SMART" id="SM00987">
    <property type="entry name" value="UreE_C"/>
    <property type="match status" value="1"/>
</dbReference>
<dbReference type="EMBL" id="FQXE01000013">
    <property type="protein sequence ID" value="SHI20790.1"/>
    <property type="molecule type" value="Genomic_DNA"/>
</dbReference>
<evidence type="ECO:0000256" key="1">
    <source>
        <dbReference type="ARBA" id="ARBA00022763"/>
    </source>
</evidence>
<keyword evidence="2" id="KW-0378">Hydrolase</keyword>
<dbReference type="SMART" id="SM00986">
    <property type="entry name" value="UDG"/>
    <property type="match status" value="1"/>
</dbReference>
<gene>
    <name evidence="5" type="ORF">SAMN04488135_11346</name>
</gene>
<dbReference type="STRING" id="658167.SAMN04488135_11346"/>
<keyword evidence="1" id="KW-0227">DNA damage</keyword>
<evidence type="ECO:0000259" key="4">
    <source>
        <dbReference type="SMART" id="SM00986"/>
    </source>
</evidence>
<reference evidence="5 6" key="1">
    <citation type="submission" date="2016-11" db="EMBL/GenBank/DDBJ databases">
        <authorList>
            <person name="Jaros S."/>
            <person name="Januszkiewicz K."/>
            <person name="Wedrychowicz H."/>
        </authorList>
    </citation>
    <scope>NUCLEOTIDE SEQUENCE [LARGE SCALE GENOMIC DNA]</scope>
    <source>
        <strain evidence="5 6">CGMCC 1.10190</strain>
    </source>
</reference>
<dbReference type="AlphaFoldDB" id="A0A1M5Z991"/>
<proteinExistence type="predicted"/>
<dbReference type="PANTHER" id="PTHR12159:SF9">
    <property type="entry name" value="G_T MISMATCH-SPECIFIC THYMINE DNA GLYCOSYLASE"/>
    <property type="match status" value="1"/>
</dbReference>
<evidence type="ECO:0000313" key="5">
    <source>
        <dbReference type="EMBL" id="SHI20790.1"/>
    </source>
</evidence>
<dbReference type="GO" id="GO:0006285">
    <property type="term" value="P:base-excision repair, AP site formation"/>
    <property type="evidence" value="ECO:0007669"/>
    <property type="project" value="InterPro"/>
</dbReference>
<dbReference type="OrthoDB" id="9799921at2"/>
<keyword evidence="3" id="KW-0234">DNA repair</keyword>
<accession>A0A1M5Z991</accession>
<dbReference type="CDD" id="cd10028">
    <property type="entry name" value="UDG-F2_TDG_MUG"/>
    <property type="match status" value="1"/>
</dbReference>
<dbReference type="RefSeq" id="WP_073106755.1">
    <property type="nucleotide sequence ID" value="NZ_FQXE01000013.1"/>
</dbReference>
<name>A0A1M5Z991_9BURK</name>
<evidence type="ECO:0000313" key="6">
    <source>
        <dbReference type="Proteomes" id="UP000184226"/>
    </source>
</evidence>
<dbReference type="GO" id="GO:0004844">
    <property type="term" value="F:uracil DNA N-glycosylase activity"/>
    <property type="evidence" value="ECO:0007669"/>
    <property type="project" value="TreeGrafter"/>
</dbReference>
<dbReference type="Gene3D" id="3.40.470.10">
    <property type="entry name" value="Uracil-DNA glycosylase-like domain"/>
    <property type="match status" value="1"/>
</dbReference>
<dbReference type="PANTHER" id="PTHR12159">
    <property type="entry name" value="G/T AND G/U MISMATCH-SPECIFIC DNA GLYCOSYLASE"/>
    <property type="match status" value="1"/>
</dbReference>
<protein>
    <submittedName>
        <fullName evidence="5">G/U mismatch-specific uracil-DNA glycosylase</fullName>
    </submittedName>
</protein>
<dbReference type="NCBIfam" id="NF007570">
    <property type="entry name" value="PRK10201.1"/>
    <property type="match status" value="1"/>
</dbReference>
<dbReference type="InterPro" id="IPR005122">
    <property type="entry name" value="Uracil-DNA_glycosylase-like"/>
</dbReference>
<feature type="domain" description="Uracil-DNA glycosylase-like" evidence="4">
    <location>
        <begin position="11"/>
        <end position="169"/>
    </location>
</feature>